<dbReference type="EMBL" id="JBBUTG010000012">
    <property type="protein sequence ID" value="MEK8032901.1"/>
    <property type="molecule type" value="Genomic_DNA"/>
</dbReference>
<keyword evidence="1" id="KW-0472">Membrane</keyword>
<dbReference type="RefSeq" id="WP_341427315.1">
    <property type="nucleotide sequence ID" value="NZ_JBBUTG010000012.1"/>
</dbReference>
<evidence type="ECO:0000313" key="2">
    <source>
        <dbReference type="EMBL" id="MEK8032901.1"/>
    </source>
</evidence>
<keyword evidence="3" id="KW-1185">Reference proteome</keyword>
<evidence type="ECO:0000256" key="1">
    <source>
        <dbReference type="SAM" id="Phobius"/>
    </source>
</evidence>
<name>A0ABU9BSQ8_9BURK</name>
<sequence>MPRLTPSANPSPGHSPSAISSIVFGAISMALDLVAEHFETLRGAYSSALLNAAERWGLVRPPHPYGTDEARAPGLLAFTDETGLNALVAFAAYLALCSIGLSLWAEHRGQSNLYLSAGFVCGTGALFLVHQGAGMTAGVLGTAWVLGKRRWQRGRPLP</sequence>
<reference evidence="2 3" key="1">
    <citation type="submission" date="2024-04" db="EMBL/GenBank/DDBJ databases">
        <title>Novel species of the genus Ideonella isolated from streams.</title>
        <authorList>
            <person name="Lu H."/>
        </authorList>
    </citation>
    <scope>NUCLEOTIDE SEQUENCE [LARGE SCALE GENOMIC DNA]</scope>
    <source>
        <strain evidence="2 3">DXS29W</strain>
    </source>
</reference>
<keyword evidence="1" id="KW-0812">Transmembrane</keyword>
<gene>
    <name evidence="2" type="ORF">AACH06_18935</name>
</gene>
<keyword evidence="1" id="KW-1133">Transmembrane helix</keyword>
<evidence type="ECO:0000313" key="3">
    <source>
        <dbReference type="Proteomes" id="UP001371218"/>
    </source>
</evidence>
<organism evidence="2 3">
    <name type="scientific">Ideonella lacteola</name>
    <dbReference type="NCBI Taxonomy" id="2984193"/>
    <lineage>
        <taxon>Bacteria</taxon>
        <taxon>Pseudomonadati</taxon>
        <taxon>Pseudomonadota</taxon>
        <taxon>Betaproteobacteria</taxon>
        <taxon>Burkholderiales</taxon>
        <taxon>Sphaerotilaceae</taxon>
        <taxon>Ideonella</taxon>
    </lineage>
</organism>
<comment type="caution">
    <text evidence="2">The sequence shown here is derived from an EMBL/GenBank/DDBJ whole genome shotgun (WGS) entry which is preliminary data.</text>
</comment>
<feature type="transmembrane region" description="Helical" evidence="1">
    <location>
        <begin position="125"/>
        <end position="146"/>
    </location>
</feature>
<accession>A0ABU9BSQ8</accession>
<protein>
    <submittedName>
        <fullName evidence="2">Uncharacterized protein</fullName>
    </submittedName>
</protein>
<feature type="transmembrane region" description="Helical" evidence="1">
    <location>
        <begin position="84"/>
        <end position="105"/>
    </location>
</feature>
<proteinExistence type="predicted"/>
<dbReference type="Proteomes" id="UP001371218">
    <property type="component" value="Unassembled WGS sequence"/>
</dbReference>